<organism evidence="2 3">
    <name type="scientific">Stylosanthes scabra</name>
    <dbReference type="NCBI Taxonomy" id="79078"/>
    <lineage>
        <taxon>Eukaryota</taxon>
        <taxon>Viridiplantae</taxon>
        <taxon>Streptophyta</taxon>
        <taxon>Embryophyta</taxon>
        <taxon>Tracheophyta</taxon>
        <taxon>Spermatophyta</taxon>
        <taxon>Magnoliopsida</taxon>
        <taxon>eudicotyledons</taxon>
        <taxon>Gunneridae</taxon>
        <taxon>Pentapetalae</taxon>
        <taxon>rosids</taxon>
        <taxon>fabids</taxon>
        <taxon>Fabales</taxon>
        <taxon>Fabaceae</taxon>
        <taxon>Papilionoideae</taxon>
        <taxon>50 kb inversion clade</taxon>
        <taxon>dalbergioids sensu lato</taxon>
        <taxon>Dalbergieae</taxon>
        <taxon>Pterocarpus clade</taxon>
        <taxon>Stylosanthes</taxon>
    </lineage>
</organism>
<evidence type="ECO:0000313" key="3">
    <source>
        <dbReference type="Proteomes" id="UP001341840"/>
    </source>
</evidence>
<dbReference type="EMBL" id="JASCZI010061694">
    <property type="protein sequence ID" value="MED6139317.1"/>
    <property type="molecule type" value="Genomic_DNA"/>
</dbReference>
<protein>
    <submittedName>
        <fullName evidence="2">Uncharacterized protein</fullName>
    </submittedName>
</protein>
<evidence type="ECO:0000256" key="1">
    <source>
        <dbReference type="SAM" id="MobiDB-lite"/>
    </source>
</evidence>
<sequence>MIDTMIRRVFVDQGISTDILFWRCFDTPGLTEKDLKVHSDDLVRCFGRRLSQIASTLCGSPSGTLRIQRKRKKFMADDGKVEVLIEDKSEAEKCHIATLQDSKDQLPKLTKPETASRIHLADLKPPDRKIQERTQPARELGKVRSGPEDEHATKKNERKTWRKR</sequence>
<feature type="region of interest" description="Disordered" evidence="1">
    <location>
        <begin position="103"/>
        <end position="164"/>
    </location>
</feature>
<proteinExistence type="predicted"/>
<evidence type="ECO:0000313" key="2">
    <source>
        <dbReference type="EMBL" id="MED6139317.1"/>
    </source>
</evidence>
<dbReference type="Proteomes" id="UP001341840">
    <property type="component" value="Unassembled WGS sequence"/>
</dbReference>
<comment type="caution">
    <text evidence="2">The sequence shown here is derived from an EMBL/GenBank/DDBJ whole genome shotgun (WGS) entry which is preliminary data.</text>
</comment>
<reference evidence="2 3" key="1">
    <citation type="journal article" date="2023" name="Plants (Basel)">
        <title>Bridging the Gap: Combining Genomics and Transcriptomics Approaches to Understand Stylosanthes scabra, an Orphan Legume from the Brazilian Caatinga.</title>
        <authorList>
            <person name="Ferreira-Neto J.R.C."/>
            <person name="da Silva M.D."/>
            <person name="Binneck E."/>
            <person name="de Melo N.F."/>
            <person name="da Silva R.H."/>
            <person name="de Melo A.L.T.M."/>
            <person name="Pandolfi V."/>
            <person name="Bustamante F.O."/>
            <person name="Brasileiro-Vidal A.C."/>
            <person name="Benko-Iseppon A.M."/>
        </authorList>
    </citation>
    <scope>NUCLEOTIDE SEQUENCE [LARGE SCALE GENOMIC DNA]</scope>
    <source>
        <tissue evidence="2">Leaves</tissue>
    </source>
</reference>
<keyword evidence="3" id="KW-1185">Reference proteome</keyword>
<accession>A0ABU6SSL1</accession>
<name>A0ABU6SSL1_9FABA</name>
<gene>
    <name evidence="2" type="ORF">PIB30_082674</name>
</gene>